<evidence type="ECO:0000256" key="3">
    <source>
        <dbReference type="ARBA" id="ARBA00022692"/>
    </source>
</evidence>
<dbReference type="Gene3D" id="1.20.1250.20">
    <property type="entry name" value="MFS general substrate transporter like domains"/>
    <property type="match status" value="1"/>
</dbReference>
<evidence type="ECO:0000256" key="4">
    <source>
        <dbReference type="ARBA" id="ARBA00022989"/>
    </source>
</evidence>
<comment type="subcellular location">
    <subcellularLocation>
        <location evidence="1">Cell membrane</location>
        <topology evidence="1">Multi-pass membrane protein</topology>
    </subcellularLocation>
</comment>
<dbReference type="PANTHER" id="PTHR23513">
    <property type="entry name" value="INTEGRAL MEMBRANE EFFLUX PROTEIN-RELATED"/>
    <property type="match status" value="1"/>
</dbReference>
<feature type="transmembrane region" description="Helical" evidence="6">
    <location>
        <begin position="375"/>
        <end position="397"/>
    </location>
</feature>
<evidence type="ECO:0008006" key="9">
    <source>
        <dbReference type="Google" id="ProtNLM"/>
    </source>
</evidence>
<feature type="transmembrane region" description="Helical" evidence="6">
    <location>
        <begin position="21"/>
        <end position="45"/>
    </location>
</feature>
<keyword evidence="8" id="KW-1185">Reference proteome</keyword>
<feature type="transmembrane region" description="Helical" evidence="6">
    <location>
        <begin position="174"/>
        <end position="193"/>
    </location>
</feature>
<dbReference type="InterPro" id="IPR011701">
    <property type="entry name" value="MFS"/>
</dbReference>
<organism evidence="7 8">
    <name type="scientific">Amycolatopsis sulphurea</name>
    <dbReference type="NCBI Taxonomy" id="76022"/>
    <lineage>
        <taxon>Bacteria</taxon>
        <taxon>Bacillati</taxon>
        <taxon>Actinomycetota</taxon>
        <taxon>Actinomycetes</taxon>
        <taxon>Pseudonocardiales</taxon>
        <taxon>Pseudonocardiaceae</taxon>
        <taxon>Amycolatopsis</taxon>
    </lineage>
</organism>
<gene>
    <name evidence="7" type="ORF">ATK36_0799</name>
</gene>
<dbReference type="AlphaFoldDB" id="A0A2A9G0R1"/>
<dbReference type="RefSeq" id="WP_141544361.1">
    <property type="nucleotide sequence ID" value="NZ_JBIAKZ010000010.1"/>
</dbReference>
<dbReference type="PANTHER" id="PTHR23513:SF11">
    <property type="entry name" value="STAPHYLOFERRIN A TRANSPORTER"/>
    <property type="match status" value="1"/>
</dbReference>
<proteinExistence type="predicted"/>
<dbReference type="Proteomes" id="UP000243542">
    <property type="component" value="Unassembled WGS sequence"/>
</dbReference>
<comment type="caution">
    <text evidence="7">The sequence shown here is derived from an EMBL/GenBank/DDBJ whole genome shotgun (WGS) entry which is preliminary data.</text>
</comment>
<feature type="transmembrane region" description="Helical" evidence="6">
    <location>
        <begin position="312"/>
        <end position="331"/>
    </location>
</feature>
<accession>A0A2A9G0R1</accession>
<dbReference type="SUPFAM" id="SSF103473">
    <property type="entry name" value="MFS general substrate transporter"/>
    <property type="match status" value="1"/>
</dbReference>
<evidence type="ECO:0000313" key="8">
    <source>
        <dbReference type="Proteomes" id="UP000243542"/>
    </source>
</evidence>
<feature type="transmembrane region" description="Helical" evidence="6">
    <location>
        <begin position="343"/>
        <end position="363"/>
    </location>
</feature>
<evidence type="ECO:0000256" key="6">
    <source>
        <dbReference type="SAM" id="Phobius"/>
    </source>
</evidence>
<feature type="transmembrane region" description="Helical" evidence="6">
    <location>
        <begin position="253"/>
        <end position="277"/>
    </location>
</feature>
<dbReference type="Pfam" id="PF07690">
    <property type="entry name" value="MFS_1"/>
    <property type="match status" value="1"/>
</dbReference>
<keyword evidence="3 6" id="KW-0812">Transmembrane</keyword>
<dbReference type="InterPro" id="IPR036259">
    <property type="entry name" value="MFS_trans_sf"/>
</dbReference>
<reference evidence="7 8" key="1">
    <citation type="submission" date="2017-10" db="EMBL/GenBank/DDBJ databases">
        <title>Sequencing the genomes of 1000 actinobacteria strains.</title>
        <authorList>
            <person name="Klenk H.-P."/>
        </authorList>
    </citation>
    <scope>NUCLEOTIDE SEQUENCE [LARGE SCALE GENOMIC DNA]</scope>
    <source>
        <strain evidence="7 8">DSM 46092</strain>
    </source>
</reference>
<evidence type="ECO:0000256" key="2">
    <source>
        <dbReference type="ARBA" id="ARBA00022475"/>
    </source>
</evidence>
<dbReference type="GO" id="GO:0022857">
    <property type="term" value="F:transmembrane transporter activity"/>
    <property type="evidence" value="ECO:0007669"/>
    <property type="project" value="InterPro"/>
</dbReference>
<evidence type="ECO:0000256" key="1">
    <source>
        <dbReference type="ARBA" id="ARBA00004651"/>
    </source>
</evidence>
<dbReference type="EMBL" id="PDJK01000001">
    <property type="protein sequence ID" value="PFG57234.1"/>
    <property type="molecule type" value="Genomic_DNA"/>
</dbReference>
<protein>
    <recommendedName>
        <fullName evidence="9">MFS transporter</fullName>
    </recommendedName>
</protein>
<keyword evidence="2" id="KW-1003">Cell membrane</keyword>
<evidence type="ECO:0000313" key="7">
    <source>
        <dbReference type="EMBL" id="PFG57234.1"/>
    </source>
</evidence>
<sequence length="419" mass="42944">MTSIRAGGTGVPPSSAIRRYLFGYFVTNVGVGGFTLAVGLILFARTGSAEMFGILVGMEFGLGLIGQVIGVSVLDRRDALKVAIIANVVRGCAVLGCGALLLATAGTTVLTSVFLVSAIIRPLYRAASFALVVRVCEPVELARVNGLRFGLLQVAQVTGLLWVSLLNAVAPQPVMLLGVAACLLAGTAILAGLRHLPAKEPPDTADRMFGRWRELGAAFRRTPAVAVHLLLGCAGPLAVALAAVLVAPVNAELGGGALGIIALDGSAAAGSFVAVMITRKFAVERLPSLIWAAPPLMAAGLLLLGLNQSVPAGVVAFLGLGCGSVLSATALDSLLQYRTAARLVGRLAISQEAAVSLFALVALPVFGRLLAERGVGVASVVFATVLAGFTVAFAVGWSVRRTRLLTSPVGIPDRIEGRT</sequence>
<feature type="transmembrane region" description="Helical" evidence="6">
    <location>
        <begin position="289"/>
        <end position="306"/>
    </location>
</feature>
<name>A0A2A9G0R1_9PSEU</name>
<dbReference type="GO" id="GO:0005886">
    <property type="term" value="C:plasma membrane"/>
    <property type="evidence" value="ECO:0007669"/>
    <property type="project" value="UniProtKB-SubCell"/>
</dbReference>
<feature type="transmembrane region" description="Helical" evidence="6">
    <location>
        <begin position="51"/>
        <end position="70"/>
    </location>
</feature>
<feature type="transmembrane region" description="Helical" evidence="6">
    <location>
        <begin position="225"/>
        <end position="247"/>
    </location>
</feature>
<keyword evidence="5 6" id="KW-0472">Membrane</keyword>
<keyword evidence="4 6" id="KW-1133">Transmembrane helix</keyword>
<evidence type="ECO:0000256" key="5">
    <source>
        <dbReference type="ARBA" id="ARBA00023136"/>
    </source>
</evidence>